<comment type="catalytic activity">
    <reaction evidence="1">
        <text>an N-(acyl)-sphingosylphosphoethanolamine = an N-(acyl)-sphingosyl-1,3-cyclic phosphate + ethanolamine</text>
        <dbReference type="Rhea" id="RHEA:60648"/>
        <dbReference type="ChEBI" id="CHEBI:57603"/>
        <dbReference type="ChEBI" id="CHEBI:143891"/>
        <dbReference type="ChEBI" id="CHEBI:143892"/>
    </reaction>
</comment>
<name>A0ABM1C3Q4_LIMPO</name>
<evidence type="ECO:0000256" key="1">
    <source>
        <dbReference type="ARBA" id="ARBA00000110"/>
    </source>
</evidence>
<dbReference type="PANTHER" id="PTHR46320">
    <property type="entry name" value="GLYCEROPHOSPHODIESTER PHOSPHODIESTERASE 1"/>
    <property type="match status" value="1"/>
</dbReference>
<gene>
    <name evidence="9" type="primary">LOC106477621</name>
</gene>
<keyword evidence="6" id="KW-0812">Transmembrane</keyword>
<evidence type="ECO:0000256" key="4">
    <source>
        <dbReference type="ARBA" id="ARBA00023157"/>
    </source>
</evidence>
<dbReference type="PROSITE" id="PS51704">
    <property type="entry name" value="GP_PDE"/>
    <property type="match status" value="1"/>
</dbReference>
<keyword evidence="5" id="KW-0456">Lyase</keyword>
<sequence>MMESIFFSAFVLIITGIGLHYIVIPPVEKSIALQVLGVLGEEEDKHPRIYAHRGGGHDAPENTLAAFRKAKDNGATGVEFDISLTKDGIAVLLHDDTVDRTTNGSGSIGDMTFHEVRELDASKHHPQSSLYEGEKIPTLEEGVQECIKLNLRMIFDVKEYDEKALAAVLDIFEKYPELYKVAVVASFYPNFIYQLRSANPKIVCALTWRPNFISYDDIVNGQPRFRIPWKMNLGKVGDYFLDWSIHSWLWYVTGVSAVLIHKDCISQEYLRMWNSRNIQVIPWTVNHPTEKQHFLKILHTPIITDSVQVNFGNMEVFR</sequence>
<evidence type="ECO:0000256" key="5">
    <source>
        <dbReference type="ARBA" id="ARBA00023239"/>
    </source>
</evidence>
<keyword evidence="4" id="KW-1015">Disulfide bond</keyword>
<feature type="transmembrane region" description="Helical" evidence="6">
    <location>
        <begin position="6"/>
        <end position="24"/>
    </location>
</feature>
<organism evidence="8 9">
    <name type="scientific">Limulus polyphemus</name>
    <name type="common">Atlantic horseshoe crab</name>
    <dbReference type="NCBI Taxonomy" id="6850"/>
    <lineage>
        <taxon>Eukaryota</taxon>
        <taxon>Metazoa</taxon>
        <taxon>Ecdysozoa</taxon>
        <taxon>Arthropoda</taxon>
        <taxon>Chelicerata</taxon>
        <taxon>Merostomata</taxon>
        <taxon>Xiphosura</taxon>
        <taxon>Limulidae</taxon>
        <taxon>Limulus</taxon>
    </lineage>
</organism>
<dbReference type="InterPro" id="IPR030395">
    <property type="entry name" value="GP_PDE_dom"/>
</dbReference>
<evidence type="ECO:0000256" key="6">
    <source>
        <dbReference type="SAM" id="Phobius"/>
    </source>
</evidence>
<dbReference type="GeneID" id="106477621"/>
<dbReference type="PANTHER" id="PTHR46320:SF1">
    <property type="entry name" value="GLYCEROPHOSPHODIESTER PHOSPHODIESTERASE 1"/>
    <property type="match status" value="1"/>
</dbReference>
<feature type="domain" description="GP-PDE" evidence="7">
    <location>
        <begin position="47"/>
        <end position="318"/>
    </location>
</feature>
<dbReference type="CDD" id="cd08573">
    <property type="entry name" value="GDPD_GDE1"/>
    <property type="match status" value="1"/>
</dbReference>
<keyword evidence="8" id="KW-1185">Reference proteome</keyword>
<evidence type="ECO:0000256" key="3">
    <source>
        <dbReference type="ARBA" id="ARBA00022842"/>
    </source>
</evidence>
<accession>A0ABM1C3Q4</accession>
<evidence type="ECO:0000313" key="8">
    <source>
        <dbReference type="Proteomes" id="UP000694941"/>
    </source>
</evidence>
<keyword evidence="2" id="KW-0479">Metal-binding</keyword>
<dbReference type="InterPro" id="IPR017946">
    <property type="entry name" value="PLC-like_Pdiesterase_TIM-brl"/>
</dbReference>
<proteinExistence type="predicted"/>
<keyword evidence="6" id="KW-0472">Membrane</keyword>
<evidence type="ECO:0000256" key="2">
    <source>
        <dbReference type="ARBA" id="ARBA00022723"/>
    </source>
</evidence>
<dbReference type="SUPFAM" id="SSF51695">
    <property type="entry name" value="PLC-like phosphodiesterases"/>
    <property type="match status" value="1"/>
</dbReference>
<dbReference type="Proteomes" id="UP000694941">
    <property type="component" value="Unplaced"/>
</dbReference>
<dbReference type="Gene3D" id="3.20.20.190">
    <property type="entry name" value="Phosphatidylinositol (PI) phosphodiesterase"/>
    <property type="match status" value="1"/>
</dbReference>
<dbReference type="Pfam" id="PF03009">
    <property type="entry name" value="GDPD"/>
    <property type="match status" value="1"/>
</dbReference>
<reference evidence="9" key="1">
    <citation type="submission" date="2025-08" db="UniProtKB">
        <authorList>
            <consortium name="RefSeq"/>
        </authorList>
    </citation>
    <scope>IDENTIFICATION</scope>
    <source>
        <tissue evidence="9">Muscle</tissue>
    </source>
</reference>
<dbReference type="RefSeq" id="XP_013793619.2">
    <property type="nucleotide sequence ID" value="XM_013938165.2"/>
</dbReference>
<protein>
    <submittedName>
        <fullName evidence="9">Glycerophosphodiester phosphodiesterase 1-like isoform X1</fullName>
    </submittedName>
</protein>
<keyword evidence="3" id="KW-0460">Magnesium</keyword>
<evidence type="ECO:0000259" key="7">
    <source>
        <dbReference type="PROSITE" id="PS51704"/>
    </source>
</evidence>
<keyword evidence="6" id="KW-1133">Transmembrane helix</keyword>
<evidence type="ECO:0000313" key="9">
    <source>
        <dbReference type="RefSeq" id="XP_013793619.2"/>
    </source>
</evidence>